<reference evidence="12" key="1">
    <citation type="journal article" date="2020" name="Nat. Commun.">
        <title>Genome sequence of the cluster root forming white lupin.</title>
        <authorList>
            <person name="Hufnagel B."/>
            <person name="Marques A."/>
            <person name="Soriano A."/>
            <person name="Marques L."/>
            <person name="Divol F."/>
            <person name="Doumas P."/>
            <person name="Sallet E."/>
            <person name="Mancinotti D."/>
            <person name="Carrere S."/>
            <person name="Marande W."/>
            <person name="Arribat S."/>
            <person name="Keller J."/>
            <person name="Huneau C."/>
            <person name="Blein T."/>
            <person name="Aime D."/>
            <person name="Laguerre M."/>
            <person name="Taylor J."/>
            <person name="Schubert V."/>
            <person name="Nelson M."/>
            <person name="Geu-Flores F."/>
            <person name="Crespi M."/>
            <person name="Gallardo-Guerrero K."/>
            <person name="Delaux P.-M."/>
            <person name="Salse J."/>
            <person name="Berges H."/>
            <person name="Guyot R."/>
            <person name="Gouzy J."/>
            <person name="Peret B."/>
        </authorList>
    </citation>
    <scope>NUCLEOTIDE SEQUENCE [LARGE SCALE GENOMIC DNA]</scope>
    <source>
        <strain evidence="12">cv. Amiga</strain>
    </source>
</reference>
<dbReference type="Proteomes" id="UP000447434">
    <property type="component" value="Chromosome 8"/>
</dbReference>
<dbReference type="Pfam" id="PF12698">
    <property type="entry name" value="ABC2_membrane_3"/>
    <property type="match status" value="1"/>
</dbReference>
<feature type="transmembrane region" description="Helical" evidence="9">
    <location>
        <begin position="225"/>
        <end position="249"/>
    </location>
</feature>
<dbReference type="FunFam" id="3.40.50.300:FF:000665">
    <property type="entry name" value="ABC transporter A family member 2"/>
    <property type="match status" value="1"/>
</dbReference>
<evidence type="ECO:0000313" key="12">
    <source>
        <dbReference type="Proteomes" id="UP000447434"/>
    </source>
</evidence>
<dbReference type="InterPro" id="IPR027417">
    <property type="entry name" value="P-loop_NTPase"/>
</dbReference>
<keyword evidence="6" id="KW-0067">ATP-binding</keyword>
<dbReference type="GO" id="GO:0005524">
    <property type="term" value="F:ATP binding"/>
    <property type="evidence" value="ECO:0007669"/>
    <property type="project" value="UniProtKB-KW"/>
</dbReference>
<evidence type="ECO:0000256" key="1">
    <source>
        <dbReference type="ARBA" id="ARBA00004141"/>
    </source>
</evidence>
<dbReference type="SUPFAM" id="SSF52540">
    <property type="entry name" value="P-loop containing nucleoside triphosphate hydrolases"/>
    <property type="match status" value="1"/>
</dbReference>
<feature type="transmembrane region" description="Helical" evidence="9">
    <location>
        <begin position="308"/>
        <end position="331"/>
    </location>
</feature>
<dbReference type="GO" id="GO:0005319">
    <property type="term" value="F:lipid transporter activity"/>
    <property type="evidence" value="ECO:0007669"/>
    <property type="project" value="TreeGrafter"/>
</dbReference>
<protein>
    <submittedName>
        <fullName evidence="11">Putative sulfate-transporting ATPase</fullName>
    </submittedName>
</protein>
<evidence type="ECO:0000259" key="10">
    <source>
        <dbReference type="PROSITE" id="PS50893"/>
    </source>
</evidence>
<dbReference type="Pfam" id="PF00005">
    <property type="entry name" value="ABC_tran"/>
    <property type="match status" value="1"/>
</dbReference>
<keyword evidence="12" id="KW-1185">Reference proteome</keyword>
<dbReference type="InterPro" id="IPR003439">
    <property type="entry name" value="ABC_transporter-like_ATP-bd"/>
</dbReference>
<dbReference type="InterPro" id="IPR003593">
    <property type="entry name" value="AAA+_ATPase"/>
</dbReference>
<feature type="transmembrane region" description="Helical" evidence="9">
    <location>
        <begin position="415"/>
        <end position="433"/>
    </location>
</feature>
<evidence type="ECO:0000256" key="4">
    <source>
        <dbReference type="ARBA" id="ARBA00022692"/>
    </source>
</evidence>
<dbReference type="CDD" id="cd03263">
    <property type="entry name" value="ABC_subfamily_A"/>
    <property type="match status" value="1"/>
</dbReference>
<comment type="caution">
    <text evidence="11">The sequence shown here is derived from an EMBL/GenBank/DDBJ whole genome shotgun (WGS) entry which is preliminary data.</text>
</comment>
<dbReference type="PANTHER" id="PTHR19229">
    <property type="entry name" value="ATP-BINDING CASSETTE TRANSPORTER SUBFAMILY A ABCA"/>
    <property type="match status" value="1"/>
</dbReference>
<evidence type="ECO:0000256" key="3">
    <source>
        <dbReference type="ARBA" id="ARBA00022448"/>
    </source>
</evidence>
<accession>A0A6A4Q3C1</accession>
<evidence type="ECO:0000256" key="9">
    <source>
        <dbReference type="SAM" id="Phobius"/>
    </source>
</evidence>
<evidence type="ECO:0000256" key="5">
    <source>
        <dbReference type="ARBA" id="ARBA00022741"/>
    </source>
</evidence>
<dbReference type="InterPro" id="IPR013525">
    <property type="entry name" value="ABC2_TM"/>
</dbReference>
<dbReference type="InterPro" id="IPR017871">
    <property type="entry name" value="ABC_transporter-like_CS"/>
</dbReference>
<keyword evidence="4 9" id="KW-0812">Transmembrane</keyword>
<dbReference type="SMART" id="SM00382">
    <property type="entry name" value="AAA"/>
    <property type="match status" value="1"/>
</dbReference>
<organism evidence="11 12">
    <name type="scientific">Lupinus albus</name>
    <name type="common">White lupine</name>
    <name type="synonym">Lupinus termis</name>
    <dbReference type="NCBI Taxonomy" id="3870"/>
    <lineage>
        <taxon>Eukaryota</taxon>
        <taxon>Viridiplantae</taxon>
        <taxon>Streptophyta</taxon>
        <taxon>Embryophyta</taxon>
        <taxon>Tracheophyta</taxon>
        <taxon>Spermatophyta</taxon>
        <taxon>Magnoliopsida</taxon>
        <taxon>eudicotyledons</taxon>
        <taxon>Gunneridae</taxon>
        <taxon>Pentapetalae</taxon>
        <taxon>rosids</taxon>
        <taxon>fabids</taxon>
        <taxon>Fabales</taxon>
        <taxon>Fabaceae</taxon>
        <taxon>Papilionoideae</taxon>
        <taxon>50 kb inversion clade</taxon>
        <taxon>genistoids sensu lato</taxon>
        <taxon>core genistoids</taxon>
        <taxon>Genisteae</taxon>
        <taxon>Lupinus</taxon>
    </lineage>
</organism>
<dbReference type="InterPro" id="IPR056788">
    <property type="entry name" value="ABCA2/9/11_C"/>
</dbReference>
<name>A0A6A4Q3C1_LUPAL</name>
<evidence type="ECO:0000256" key="2">
    <source>
        <dbReference type="ARBA" id="ARBA00008526"/>
    </source>
</evidence>
<feature type="transmembrane region" description="Helical" evidence="9">
    <location>
        <begin position="337"/>
        <end position="357"/>
    </location>
</feature>
<dbReference type="InterPro" id="IPR026082">
    <property type="entry name" value="ABCA"/>
</dbReference>
<evidence type="ECO:0000256" key="6">
    <source>
        <dbReference type="ARBA" id="ARBA00022840"/>
    </source>
</evidence>
<feature type="domain" description="ABC transporter" evidence="10">
    <location>
        <begin position="511"/>
        <end position="757"/>
    </location>
</feature>
<dbReference type="PROSITE" id="PS50893">
    <property type="entry name" value="ABC_TRANSPORTER_2"/>
    <property type="match status" value="1"/>
</dbReference>
<keyword evidence="5" id="KW-0547">Nucleotide-binding</keyword>
<dbReference type="Pfam" id="PF25158">
    <property type="entry name" value="ABCA11_C"/>
    <property type="match status" value="1"/>
</dbReference>
<comment type="similarity">
    <text evidence="2">Belongs to the ABC transporter superfamily. ABCA family. CPR flippase (TC 3.A.1.211) subfamily.</text>
</comment>
<dbReference type="GO" id="GO:0016020">
    <property type="term" value="C:membrane"/>
    <property type="evidence" value="ECO:0007669"/>
    <property type="project" value="UniProtKB-SubCell"/>
</dbReference>
<dbReference type="GO" id="GO:0016887">
    <property type="term" value="F:ATP hydrolysis activity"/>
    <property type="evidence" value="ECO:0007669"/>
    <property type="project" value="InterPro"/>
</dbReference>
<evidence type="ECO:0000313" key="11">
    <source>
        <dbReference type="EMBL" id="KAE9608457.1"/>
    </source>
</evidence>
<dbReference type="Gene3D" id="3.40.50.300">
    <property type="entry name" value="P-loop containing nucleotide triphosphate hydrolases"/>
    <property type="match status" value="1"/>
</dbReference>
<dbReference type="AlphaFoldDB" id="A0A6A4Q3C1"/>
<comment type="subcellular location">
    <subcellularLocation>
        <location evidence="1">Membrane</location>
        <topology evidence="1">Multi-pass membrane protein</topology>
    </subcellularLocation>
</comment>
<gene>
    <name evidence="11" type="ORF">Lalb_Chr08g0235871</name>
</gene>
<feature type="transmembrane region" description="Helical" evidence="9">
    <location>
        <begin position="31"/>
        <end position="49"/>
    </location>
</feature>
<sequence>MELRSGFPLFLQQFKSLLKKNLLLSWRNKRATLLQILSPLFFIFLIFAIDRAIRANNLTSTIYKSIKDPPAIPISPILPCEEKFFIKRPCYDFLWSGDDNPKFHTIVQRIMDNNPGRPIHPSKVKSFKDKYEVDAWLLSNPLRCPGAIHFREKNDSVISYGLQTNSTTVQKRGHYEDSANKFQLPLQLAAEREIARYLIRDPNFSWNVNLKEFAHPAEPPPFSSVGLIGPSFFLAIAMFNFVLQMSSLVTEKELKLRQAMSMMGLYDSAYWLSWLTWETVITLISSLLIVLFGMMFQFPFFLKNSFGILFFLFFLFELSMTGLAFMLSAFIRKSSSATTAGFSIFIIVVGAGIPYYFGFSKTFRIIWSFFPPNTFAQALQVLSSAVQTPEDQGIRWSNRGNCGAEPSCYLTINGIYKWLLGTFFLWFVLAIYFDNIIPNASGVRKSIFYFLHPSYWVGKGGQKVKEGGVCSCLISAPHEEHSLPDDEDVRQEENIVKHQLAEGVVDDNVAVQIHGLSKTYPGTINIGCCSKCKRTPPYSALKGLWVNFAKDQLFCLLGPNGAGKTTAISCLTGITPVTNGDALIYGHSIRSPNGMSNIRKLIGVCPQFDILWDALSGEEHLQLFATIKGLSPNSIKSVTQTSLEEVRLTEASKVRAGSYSGGMKRRLSVAIALIGDPKLVILDEPTTGMDPITRRHVWDIIENAKKGRAIILTTHSMEEADILSDRIGIMAKGRLRCIGTSIRLKSRFGSGFIANISFNGNNVDHSPADGDAVSTTHREAVKQFFKNSLNVKPKEENNKFLTFVIPHDREGLLMNFFAELQYREVEFGISDIQLGLTTLEEVFLNIAKQAELESAEAEGSLVTLSLTSGGSVEVPKGARFVGIPGTQSTESPTGYMVEVYWDQDDTGALCISGHSQKVPIPSGIELPSAPATRNHRRSGKSVHGFVIDPSLVSAVNFQ</sequence>
<dbReference type="GO" id="GO:0140359">
    <property type="term" value="F:ABC-type transporter activity"/>
    <property type="evidence" value="ECO:0007669"/>
    <property type="project" value="InterPro"/>
</dbReference>
<keyword evidence="3" id="KW-0813">Transport</keyword>
<dbReference type="EMBL" id="WOCE01000008">
    <property type="protein sequence ID" value="KAE9608457.1"/>
    <property type="molecule type" value="Genomic_DNA"/>
</dbReference>
<evidence type="ECO:0000256" key="8">
    <source>
        <dbReference type="ARBA" id="ARBA00023136"/>
    </source>
</evidence>
<proteinExistence type="inferred from homology"/>
<keyword evidence="7 9" id="KW-1133">Transmembrane helix</keyword>
<keyword evidence="8 9" id="KW-0472">Membrane</keyword>
<feature type="transmembrane region" description="Helical" evidence="9">
    <location>
        <begin position="269"/>
        <end position="296"/>
    </location>
</feature>
<dbReference type="PROSITE" id="PS00211">
    <property type="entry name" value="ABC_TRANSPORTER_1"/>
    <property type="match status" value="1"/>
</dbReference>
<evidence type="ECO:0000256" key="7">
    <source>
        <dbReference type="ARBA" id="ARBA00022989"/>
    </source>
</evidence>
<dbReference type="PANTHER" id="PTHR19229:SF205">
    <property type="entry name" value="ABC TRANSPORTER A FAMILY MEMBER 1-RELATED"/>
    <property type="match status" value="1"/>
</dbReference>
<dbReference type="OrthoDB" id="10255969at2759"/>